<dbReference type="EMBL" id="CANHGI010000001">
    <property type="protein sequence ID" value="CAI5439451.1"/>
    <property type="molecule type" value="Genomic_DNA"/>
</dbReference>
<dbReference type="PRINTS" id="PR00019">
    <property type="entry name" value="LEURICHRPT"/>
</dbReference>
<dbReference type="Proteomes" id="UP001152747">
    <property type="component" value="Unassembled WGS sequence"/>
</dbReference>
<protein>
    <recommendedName>
        <fullName evidence="7">Ig-like domain-containing protein</fullName>
    </recommendedName>
</protein>
<keyword evidence="6" id="KW-1133">Transmembrane helix</keyword>
<evidence type="ECO:0000313" key="8">
    <source>
        <dbReference type="EMBL" id="CAI5439451.1"/>
    </source>
</evidence>
<gene>
    <name evidence="8" type="ORF">CAMP_LOCUS2088</name>
</gene>
<evidence type="ECO:0000256" key="4">
    <source>
        <dbReference type="ARBA" id="ARBA00023157"/>
    </source>
</evidence>
<dbReference type="Gene3D" id="2.60.40.10">
    <property type="entry name" value="Immunoglobulins"/>
    <property type="match status" value="1"/>
</dbReference>
<dbReference type="InterPro" id="IPR013783">
    <property type="entry name" value="Ig-like_fold"/>
</dbReference>
<dbReference type="AlphaFoldDB" id="A0A9P1I7G4"/>
<dbReference type="PROSITE" id="PS51450">
    <property type="entry name" value="LRR"/>
    <property type="match status" value="2"/>
</dbReference>
<keyword evidence="4" id="KW-1015">Disulfide bond</keyword>
<evidence type="ECO:0000259" key="7">
    <source>
        <dbReference type="PROSITE" id="PS50835"/>
    </source>
</evidence>
<keyword evidence="3" id="KW-0677">Repeat</keyword>
<keyword evidence="6" id="KW-0812">Transmembrane</keyword>
<dbReference type="Pfam" id="PF07679">
    <property type="entry name" value="I-set"/>
    <property type="match status" value="1"/>
</dbReference>
<dbReference type="Pfam" id="PF00560">
    <property type="entry name" value="LRR_1"/>
    <property type="match status" value="1"/>
</dbReference>
<dbReference type="InterPro" id="IPR032675">
    <property type="entry name" value="LRR_dom_sf"/>
</dbReference>
<dbReference type="CDD" id="cd00096">
    <property type="entry name" value="Ig"/>
    <property type="match status" value="1"/>
</dbReference>
<dbReference type="InterPro" id="IPR036179">
    <property type="entry name" value="Ig-like_dom_sf"/>
</dbReference>
<organism evidence="8 9">
    <name type="scientific">Caenorhabditis angaria</name>
    <dbReference type="NCBI Taxonomy" id="860376"/>
    <lineage>
        <taxon>Eukaryota</taxon>
        <taxon>Metazoa</taxon>
        <taxon>Ecdysozoa</taxon>
        <taxon>Nematoda</taxon>
        <taxon>Chromadorea</taxon>
        <taxon>Rhabditida</taxon>
        <taxon>Rhabditina</taxon>
        <taxon>Rhabditomorpha</taxon>
        <taxon>Rhabditoidea</taxon>
        <taxon>Rhabditidae</taxon>
        <taxon>Peloderinae</taxon>
        <taxon>Caenorhabditis</taxon>
    </lineage>
</organism>
<evidence type="ECO:0000256" key="1">
    <source>
        <dbReference type="ARBA" id="ARBA00022614"/>
    </source>
</evidence>
<feature type="region of interest" description="Disordered" evidence="5">
    <location>
        <begin position="442"/>
        <end position="461"/>
    </location>
</feature>
<dbReference type="InterPro" id="IPR007110">
    <property type="entry name" value="Ig-like_dom"/>
</dbReference>
<evidence type="ECO:0000313" key="9">
    <source>
        <dbReference type="Proteomes" id="UP001152747"/>
    </source>
</evidence>
<feature type="domain" description="Ig-like" evidence="7">
    <location>
        <begin position="205"/>
        <end position="299"/>
    </location>
</feature>
<dbReference type="InterPro" id="IPR001611">
    <property type="entry name" value="Leu-rich_rpt"/>
</dbReference>
<dbReference type="PANTHER" id="PTHR24366:SF96">
    <property type="entry name" value="LEUCINE RICH REPEAT CONTAINING 53"/>
    <property type="match status" value="1"/>
</dbReference>
<reference evidence="8" key="1">
    <citation type="submission" date="2022-11" db="EMBL/GenBank/DDBJ databases">
        <authorList>
            <person name="Kikuchi T."/>
        </authorList>
    </citation>
    <scope>NUCLEOTIDE SEQUENCE</scope>
    <source>
        <strain evidence="8">PS1010</strain>
    </source>
</reference>
<feature type="compositionally biased region" description="Acidic residues" evidence="5">
    <location>
        <begin position="443"/>
        <end position="452"/>
    </location>
</feature>
<comment type="caution">
    <text evidence="8">The sequence shown here is derived from an EMBL/GenBank/DDBJ whole genome shotgun (WGS) entry which is preliminary data.</text>
</comment>
<sequence length="461" mass="53271">MKGKEICKSFWISNRPSQDCSSSSLQNIPQLLPNVLSLTLSNNSLIRIFHFPREYSRLQSIRLDQCKIEKIDYEALSTFEQLRELDLSQNRLSKLIIPRNLATLRVLNLAFNSFTYVPDMSHLNDLQLVDLSHNQIISVRPRMLPFNLEVIRMSANRFTHLTPWPFLNKLQELDVSFNSLQCDCSLYNFVNWAETLSLFDISQLPCRQPSELRKKSDRRKNFSLKDHHTMCCQAFATPSPQLYWQLNGKNISNGLSQKHLSDSGQVEFCFEIREIGLKDLGTYKCLASLAGINSSVEFHLERDKIPIVLNSAEGIMIYCQFTICTFIGVCCIISCCVLRTGGKPKKPRQYLSAKILEVPQESCEFCEENTTNSSSNSTDFKNNLDFDSDWKNDRGGTVAVRHYLEFRRMEKERQEKHMNIPFLPHFDHEHLCRLSKIAPLAENENEQDEDEGEQHAFISHL</sequence>
<dbReference type="PANTHER" id="PTHR24366">
    <property type="entry name" value="IG(IMMUNOGLOBULIN) AND LRR(LEUCINE RICH REPEAT) DOMAINS"/>
    <property type="match status" value="1"/>
</dbReference>
<accession>A0A9P1I7G4</accession>
<proteinExistence type="predicted"/>
<name>A0A9P1I7G4_9PELO</name>
<dbReference type="PROSITE" id="PS50835">
    <property type="entry name" value="IG_LIKE"/>
    <property type="match status" value="1"/>
</dbReference>
<evidence type="ECO:0000256" key="6">
    <source>
        <dbReference type="SAM" id="Phobius"/>
    </source>
</evidence>
<evidence type="ECO:0000256" key="2">
    <source>
        <dbReference type="ARBA" id="ARBA00022729"/>
    </source>
</evidence>
<feature type="transmembrane region" description="Helical" evidence="6">
    <location>
        <begin position="315"/>
        <end position="338"/>
    </location>
</feature>
<evidence type="ECO:0000256" key="3">
    <source>
        <dbReference type="ARBA" id="ARBA00022737"/>
    </source>
</evidence>
<dbReference type="InterPro" id="IPR013098">
    <property type="entry name" value="Ig_I-set"/>
</dbReference>
<dbReference type="SUPFAM" id="SSF48726">
    <property type="entry name" value="Immunoglobulin"/>
    <property type="match status" value="1"/>
</dbReference>
<dbReference type="SUPFAM" id="SSF52058">
    <property type="entry name" value="L domain-like"/>
    <property type="match status" value="1"/>
</dbReference>
<keyword evidence="1" id="KW-0433">Leucine-rich repeat</keyword>
<keyword evidence="9" id="KW-1185">Reference proteome</keyword>
<dbReference type="Gene3D" id="3.80.10.10">
    <property type="entry name" value="Ribonuclease Inhibitor"/>
    <property type="match status" value="1"/>
</dbReference>
<keyword evidence="6" id="KW-0472">Membrane</keyword>
<keyword evidence="2" id="KW-0732">Signal</keyword>
<dbReference type="OrthoDB" id="5838032at2759"/>
<evidence type="ECO:0000256" key="5">
    <source>
        <dbReference type="SAM" id="MobiDB-lite"/>
    </source>
</evidence>